<reference evidence="1 2" key="1">
    <citation type="submission" date="2014-04" db="EMBL/GenBank/DDBJ databases">
        <title>Genome evolution of avian class.</title>
        <authorList>
            <person name="Zhang G."/>
            <person name="Li C."/>
        </authorList>
    </citation>
    <scope>NUCLEOTIDE SEQUENCE [LARGE SCALE GENOMIC DNA]</scope>
    <source>
        <strain evidence="1">BGI_N303</strain>
    </source>
</reference>
<proteinExistence type="predicted"/>
<protein>
    <submittedName>
        <fullName evidence="1">Uncharacterized protein</fullName>
    </submittedName>
</protein>
<keyword evidence="2" id="KW-1185">Reference proteome</keyword>
<dbReference type="STRING" id="55661.A0A091G932"/>
<name>A0A091G932_CUCCA</name>
<feature type="non-terminal residue" evidence="1">
    <location>
        <position position="222"/>
    </location>
</feature>
<accession>A0A091G932</accession>
<evidence type="ECO:0000313" key="1">
    <source>
        <dbReference type="EMBL" id="KFO78860.1"/>
    </source>
</evidence>
<gene>
    <name evidence="1" type="ORF">N303_03383</name>
</gene>
<dbReference type="EMBL" id="KL447962">
    <property type="protein sequence ID" value="KFO78860.1"/>
    <property type="molecule type" value="Genomic_DNA"/>
</dbReference>
<evidence type="ECO:0000313" key="2">
    <source>
        <dbReference type="Proteomes" id="UP000053760"/>
    </source>
</evidence>
<sequence length="222" mass="23362">EEAEPRGRLGDAPLQELQVGEVLLGVGVEEALGVVAGVGEDGVHLLVEVTALVGHLDGDAVAVDGVDDAAGGHLGLQEADAVLLDDELLLHGLEEGDLLAGVRIAVPGQFLVEFRSHQTDADGFVHRVGLVLDGVHQAAGGGLDLQEHHGGAGHQEMFPQRLVEALPLPGRENHTGNARRPPEEPLDGIVLRYFLGGNLSFFKISEEVRADDSRLQEVPGAH</sequence>
<dbReference type="AlphaFoldDB" id="A0A091G932"/>
<dbReference type="Proteomes" id="UP000053760">
    <property type="component" value="Unassembled WGS sequence"/>
</dbReference>
<organism evidence="1 2">
    <name type="scientific">Cuculus canorus</name>
    <name type="common">Common cuckoo</name>
    <dbReference type="NCBI Taxonomy" id="55661"/>
    <lineage>
        <taxon>Eukaryota</taxon>
        <taxon>Metazoa</taxon>
        <taxon>Chordata</taxon>
        <taxon>Craniata</taxon>
        <taxon>Vertebrata</taxon>
        <taxon>Euteleostomi</taxon>
        <taxon>Archelosauria</taxon>
        <taxon>Archosauria</taxon>
        <taxon>Dinosauria</taxon>
        <taxon>Saurischia</taxon>
        <taxon>Theropoda</taxon>
        <taxon>Coelurosauria</taxon>
        <taxon>Aves</taxon>
        <taxon>Neognathae</taxon>
        <taxon>Neoaves</taxon>
        <taxon>Otidimorphae</taxon>
        <taxon>Cuculiformes</taxon>
        <taxon>Cuculidae</taxon>
        <taxon>Cuculus</taxon>
    </lineage>
</organism>
<feature type="non-terminal residue" evidence="1">
    <location>
        <position position="1"/>
    </location>
</feature>